<accession>A0A0K1LT26</accession>
<proteinExistence type="predicted"/>
<evidence type="ECO:0000313" key="1">
    <source>
        <dbReference type="EMBL" id="AKU45323.1"/>
    </source>
</evidence>
<organism evidence="1 2">
    <name type="scientific">Mycobacterium phage Madruga</name>
    <dbReference type="NCBI Taxonomy" id="1675552"/>
    <lineage>
        <taxon>Viruses</taxon>
        <taxon>Duplodnaviria</taxon>
        <taxon>Heunggongvirae</taxon>
        <taxon>Uroviricota</taxon>
        <taxon>Caudoviricetes</taxon>
        <taxon>Patiencevirus</taxon>
        <taxon>Patiencevirus patience</taxon>
    </lineage>
</organism>
<dbReference type="EMBL" id="KR997933">
    <property type="protein sequence ID" value="AKU45323.1"/>
    <property type="molecule type" value="Genomic_DNA"/>
</dbReference>
<protein>
    <submittedName>
        <fullName evidence="1">Minor tail protein</fullName>
    </submittedName>
</protein>
<sequence>MSYYRNLVKGQWQIGDLVFGHGTNILVNSTEVAAADVNGQDYQMARSDSKNFGFDQLVPTTIQFDLSVLHNYLLPGNEEMIPNFWHSMPTIEDLANEWGADDVRNKWGEMKPIYHRSRLDDIPKVIYGRPGSFQYRMDDEYNRGEVMNVVAEFRRGDTLAYGIQEKRATITAEEPEITINGHSGKAPTPMRILLVGPIEHPIVTLTNLWNQSESVVVELDYDVDEGEVVEISGYPWSRRVVSSTGEALPRYLIGDSPYLDKLYFNFNAVVHIDVVASHADENTRVHVLFRDAYRVI</sequence>
<gene>
    <name evidence="1" type="ORF">MADRUGA_33</name>
</gene>
<reference evidence="1 2" key="1">
    <citation type="journal article" date="2016" name="BMC Microbiol.">
        <title>Characterization of mycobacteria and mycobacteriophages isolated from compost at the Sao Paulo Zoo Park Foundation in Brazil and creation of the new mycobacteriophage Cluster U.</title>
        <authorList>
            <person name="Lima-Junior J.D."/>
            <person name="Viana-Niero C."/>
            <person name="Conde Oliveira D.V."/>
            <person name="Machado G.E."/>
            <person name="Rabello M.C."/>
            <person name="Martins-Junior J."/>
            <person name="Martins L.F."/>
            <person name="Digiampietri L.A."/>
            <person name="da Silva A.M."/>
            <person name="Setubal J.C."/>
            <person name="Russell D.A."/>
            <person name="Jacobs-Sera D."/>
            <person name="Pope W.H."/>
            <person name="Hatfull G.F."/>
            <person name="Leao S.C."/>
        </authorList>
    </citation>
    <scope>NUCLEOTIDE SEQUENCE [LARGE SCALE GENOMIC DNA]</scope>
</reference>
<evidence type="ECO:0000313" key="2">
    <source>
        <dbReference type="Proteomes" id="UP000222075"/>
    </source>
</evidence>
<dbReference type="Proteomes" id="UP000222075">
    <property type="component" value="Segment"/>
</dbReference>
<name>A0A0K1LT26_9CAUD</name>